<dbReference type="EMBL" id="CP096590">
    <property type="protein sequence ID" value="UPV79525.1"/>
    <property type="molecule type" value="Genomic_DNA"/>
</dbReference>
<accession>A0ACD3ZZY1</accession>
<organism evidence="1 2">
    <name type="scientific">Bacillus rugosus</name>
    <dbReference type="NCBI Taxonomy" id="2715209"/>
    <lineage>
        <taxon>Bacteria</taxon>
        <taxon>Bacillati</taxon>
        <taxon>Bacillota</taxon>
        <taxon>Bacilli</taxon>
        <taxon>Bacillales</taxon>
        <taxon>Bacillaceae</taxon>
        <taxon>Bacillus</taxon>
    </lineage>
</organism>
<dbReference type="Proteomes" id="UP000830837">
    <property type="component" value="Chromosome"/>
</dbReference>
<name>A0ACD3ZZY1_9BACI</name>
<sequence length="319" mass="35745">MQLFDLPLDQLQTYKPEKTAPKDFSEFWKSSLDELAKVQAAPDLQPVDYPADGVKVYRLTYKSFGNASIAGWYAVPDKEGPHPAIVKYHGYNASYDGEIHEMVNWALHGYAAFGMLVRGQQSSEDTSISPHGHVLGWMTKGILDKDTYYYRGVYLDAVRALEVISSFDEVDETRIGVTGGSQGGGLTIAAAALSDIPKAAVADYPYLSNFERAIDVALEQPYLEINSFFRRNGSSETEEQAMKTLTYFDIMNLADRVKVPVLMSIGLIDKVTPPSTVFAAYNHLETEKELKVYRYFGHEYIPAFQTEKLAFFKQHLKGC</sequence>
<dbReference type="EC" id="3.1.1.41" evidence="1"/>
<proteinExistence type="predicted"/>
<keyword evidence="2" id="KW-1185">Reference proteome</keyword>
<keyword evidence="1" id="KW-0378">Hydrolase</keyword>
<protein>
    <submittedName>
        <fullName evidence="1">Cephalosporin C deacetylase</fullName>
        <ecNumber evidence="1">3.1.1.41</ecNumber>
    </submittedName>
</protein>
<evidence type="ECO:0000313" key="1">
    <source>
        <dbReference type="EMBL" id="UPV79525.1"/>
    </source>
</evidence>
<evidence type="ECO:0000313" key="2">
    <source>
        <dbReference type="Proteomes" id="UP000830837"/>
    </source>
</evidence>
<gene>
    <name evidence="1" type="primary">cah</name>
    <name evidence="1" type="ORF">M0696_01835</name>
</gene>
<reference evidence="1" key="1">
    <citation type="submission" date="2022-04" db="EMBL/GenBank/DDBJ databases">
        <title>Complete genome of Bacillus.</title>
        <authorList>
            <person name="Kong X."/>
            <person name="Hou M."/>
        </authorList>
    </citation>
    <scope>NUCLEOTIDE SEQUENCE</scope>
    <source>
        <strain evidence="1">A78.1</strain>
    </source>
</reference>